<comment type="caution">
    <text evidence="7">The sequence shown here is derived from an EMBL/GenBank/DDBJ whole genome shotgun (WGS) entry which is preliminary data.</text>
</comment>
<proteinExistence type="inferred from homology"/>
<comment type="similarity">
    <text evidence="2 5">Belongs to the RRS1 family.</text>
</comment>
<protein>
    <recommendedName>
        <fullName evidence="5">Ribosome biogenesis regulatory protein</fullName>
    </recommendedName>
</protein>
<feature type="compositionally biased region" description="Basic and acidic residues" evidence="6">
    <location>
        <begin position="214"/>
        <end position="225"/>
    </location>
</feature>
<evidence type="ECO:0000256" key="5">
    <source>
        <dbReference type="RuleBase" id="RU364132"/>
    </source>
</evidence>
<comment type="function">
    <text evidence="5">Involved in ribosomal large subunit assembly.</text>
</comment>
<dbReference type="EMBL" id="JAUCMV010000004">
    <property type="protein sequence ID" value="KAK0401611.1"/>
    <property type="molecule type" value="Genomic_DNA"/>
</dbReference>
<accession>A0AA39LKZ5</accession>
<feature type="region of interest" description="Disordered" evidence="6">
    <location>
        <begin position="209"/>
        <end position="245"/>
    </location>
</feature>
<evidence type="ECO:0000256" key="6">
    <source>
        <dbReference type="SAM" id="MobiDB-lite"/>
    </source>
</evidence>
<dbReference type="InterPro" id="IPR007023">
    <property type="entry name" value="Ribosom_reg"/>
</dbReference>
<keyword evidence="4 5" id="KW-0539">Nucleus</keyword>
<evidence type="ECO:0000256" key="2">
    <source>
        <dbReference type="ARBA" id="ARBA00010077"/>
    </source>
</evidence>
<evidence type="ECO:0000256" key="1">
    <source>
        <dbReference type="ARBA" id="ARBA00004123"/>
    </source>
</evidence>
<sequence length="329" mass="37404">MSINVSKLVDPNVDLGNLLIVDRDPLPEEEHEIDDEFLANRTRENVQLLFNNIWGLERKVVDNAYCAILPEPTTRLPREKIIPEKRQPTKWEKFAAEKGIQKRKKARTVYDEQSGEWKPTYGYRRGNDNTKDWMLEVPGNQDPMRDYFGERIQDKKDRAAKNELQRLQNISRNYKPAQKEHTAPIGATTDAEKSKQEIDEQIYRAKMATASAGKHQETLKNEKTKPKGQRHQFAPNFGDAGGERKRHLEILDSIGSKKPKIAQARLNAALDGQDISSGSNDEKSGGKKQHKKGGIRQKSAIHRQQHFEKLKKGKTGGGAAKDPRKGGRK</sequence>
<comment type="subcellular location">
    <subcellularLocation>
        <location evidence="1 5">Nucleus</location>
    </subcellularLocation>
</comment>
<evidence type="ECO:0000313" key="8">
    <source>
        <dbReference type="Proteomes" id="UP001175271"/>
    </source>
</evidence>
<feature type="region of interest" description="Disordered" evidence="6">
    <location>
        <begin position="269"/>
        <end position="329"/>
    </location>
</feature>
<dbReference type="GO" id="GO:0042254">
    <property type="term" value="P:ribosome biogenesis"/>
    <property type="evidence" value="ECO:0007669"/>
    <property type="project" value="UniProtKB-KW"/>
</dbReference>
<evidence type="ECO:0000256" key="3">
    <source>
        <dbReference type="ARBA" id="ARBA00022517"/>
    </source>
</evidence>
<keyword evidence="8" id="KW-1185">Reference proteome</keyword>
<evidence type="ECO:0000256" key="4">
    <source>
        <dbReference type="ARBA" id="ARBA00023242"/>
    </source>
</evidence>
<dbReference type="Proteomes" id="UP001175271">
    <property type="component" value="Unassembled WGS sequence"/>
</dbReference>
<keyword evidence="3 5" id="KW-0690">Ribosome biogenesis</keyword>
<feature type="compositionally biased region" description="Basic residues" evidence="6">
    <location>
        <begin position="286"/>
        <end position="304"/>
    </location>
</feature>
<dbReference type="Pfam" id="PF04939">
    <property type="entry name" value="RRS1"/>
    <property type="match status" value="1"/>
</dbReference>
<organism evidence="7 8">
    <name type="scientific">Steinernema hermaphroditum</name>
    <dbReference type="NCBI Taxonomy" id="289476"/>
    <lineage>
        <taxon>Eukaryota</taxon>
        <taxon>Metazoa</taxon>
        <taxon>Ecdysozoa</taxon>
        <taxon>Nematoda</taxon>
        <taxon>Chromadorea</taxon>
        <taxon>Rhabditida</taxon>
        <taxon>Tylenchina</taxon>
        <taxon>Panagrolaimomorpha</taxon>
        <taxon>Strongyloidoidea</taxon>
        <taxon>Steinernematidae</taxon>
        <taxon>Steinernema</taxon>
    </lineage>
</organism>
<dbReference type="GO" id="GO:0005634">
    <property type="term" value="C:nucleus"/>
    <property type="evidence" value="ECO:0007669"/>
    <property type="project" value="UniProtKB-SubCell"/>
</dbReference>
<reference evidence="7" key="1">
    <citation type="submission" date="2023-06" db="EMBL/GenBank/DDBJ databases">
        <title>Genomic analysis of the entomopathogenic nematode Steinernema hermaphroditum.</title>
        <authorList>
            <person name="Schwarz E.M."/>
            <person name="Heppert J.K."/>
            <person name="Baniya A."/>
            <person name="Schwartz H.T."/>
            <person name="Tan C.-H."/>
            <person name="Antoshechkin I."/>
            <person name="Sternberg P.W."/>
            <person name="Goodrich-Blair H."/>
            <person name="Dillman A.R."/>
        </authorList>
    </citation>
    <scope>NUCLEOTIDE SEQUENCE</scope>
    <source>
        <strain evidence="7">PS9179</strain>
        <tissue evidence="7">Whole animal</tissue>
    </source>
</reference>
<evidence type="ECO:0000313" key="7">
    <source>
        <dbReference type="EMBL" id="KAK0401611.1"/>
    </source>
</evidence>
<name>A0AA39LKZ5_9BILA</name>
<gene>
    <name evidence="7" type="ORF">QR680_015875</name>
</gene>
<dbReference type="AlphaFoldDB" id="A0AA39LKZ5"/>